<keyword evidence="3" id="KW-1185">Reference proteome</keyword>
<evidence type="ECO:0000256" key="1">
    <source>
        <dbReference type="SAM" id="MobiDB-lite"/>
    </source>
</evidence>
<comment type="caution">
    <text evidence="2">The sequence shown here is derived from an EMBL/GenBank/DDBJ whole genome shotgun (WGS) entry which is preliminary data.</text>
</comment>
<evidence type="ECO:0000313" key="3">
    <source>
        <dbReference type="Proteomes" id="UP001375240"/>
    </source>
</evidence>
<protein>
    <submittedName>
        <fullName evidence="2">Uncharacterized protein</fullName>
    </submittedName>
</protein>
<evidence type="ECO:0000313" key="2">
    <source>
        <dbReference type="EMBL" id="KAK6355506.1"/>
    </source>
</evidence>
<organism evidence="2 3">
    <name type="scientific">Orbilia brochopaga</name>
    <dbReference type="NCBI Taxonomy" id="3140254"/>
    <lineage>
        <taxon>Eukaryota</taxon>
        <taxon>Fungi</taxon>
        <taxon>Dikarya</taxon>
        <taxon>Ascomycota</taxon>
        <taxon>Pezizomycotina</taxon>
        <taxon>Orbiliomycetes</taxon>
        <taxon>Orbiliales</taxon>
        <taxon>Orbiliaceae</taxon>
        <taxon>Orbilia</taxon>
    </lineage>
</organism>
<dbReference type="AlphaFoldDB" id="A0AAV9V6S0"/>
<feature type="region of interest" description="Disordered" evidence="1">
    <location>
        <begin position="369"/>
        <end position="388"/>
    </location>
</feature>
<feature type="region of interest" description="Disordered" evidence="1">
    <location>
        <begin position="603"/>
        <end position="626"/>
    </location>
</feature>
<reference evidence="2 3" key="1">
    <citation type="submission" date="2019-10" db="EMBL/GenBank/DDBJ databases">
        <authorList>
            <person name="Palmer J.M."/>
        </authorList>
    </citation>
    <scope>NUCLEOTIDE SEQUENCE [LARGE SCALE GENOMIC DNA]</scope>
    <source>
        <strain evidence="2 3">TWF696</strain>
    </source>
</reference>
<dbReference type="EMBL" id="JAVHNQ010000002">
    <property type="protein sequence ID" value="KAK6355506.1"/>
    <property type="molecule type" value="Genomic_DNA"/>
</dbReference>
<feature type="region of interest" description="Disordered" evidence="1">
    <location>
        <begin position="638"/>
        <end position="665"/>
    </location>
</feature>
<accession>A0AAV9V6S0</accession>
<dbReference type="Proteomes" id="UP001375240">
    <property type="component" value="Unassembled WGS sequence"/>
</dbReference>
<name>A0AAV9V6S0_9PEZI</name>
<sequence>MRFTSMQRTDMFRTYLLTILISFIEQSHAFYRLWGYTDLQGNPPSTASLRAQAISLNRSSRPDLKALCHSFPDPVTTELNILRVAAFMNHGSNPLQAIGFWQEPDFNCGKAAPELVIYLKPGPEVQSIDLRAFGGEAVYTNWKQLLPFTAEWIKYVAPELLGDKKRGEGFVKRLARNAVDHRVVENTNTVWDTQAPKTAWETDRRPEKLAREAAKNFFENFFKTEMKWINDNSGTAPLSQEAQQRLQEDLDGLRQALQYRLQLWAAKHGRPSQPVNRNVQSQNPWSIQTSNAGLGTLPQVQPYQAPFWPYFQGAVGENPNAGLAFGNINIGNGGDDIIEVKKAEDIPEIKNDIDSSIEEIVKEEFIPQAKEEQAKEEQAKEEQTKQEAEDAILGEPEPGEMPLTVQDPFFGNARQNFQPLILTPPPTGGMMNLQPGRLNVYNPSQNIVPAPIPDQQFERLTRLQPIVPADWYLRNRVNSPFGNLGTNARLNSLQRGTPYYGLPVNIPALDTTNIPSLNTKRPLQEISNRVFEREEEEAIIDSRKRYFTDNDRNNPIVIPTTPEEQEQETIRPNVPDVGQLYIQDLLRRIQDVDTRRAERTALRRELNGLRPTNPGVGPRRRRGRPADLTGILESFRTDLLPIPADGESPDIPFLRDPSDEQGSVE</sequence>
<proteinExistence type="predicted"/>
<gene>
    <name evidence="2" type="ORF">TWF696_004605</name>
</gene>